<accession>A0ABX4M8A4</accession>
<organism evidence="2 3">
    <name type="scientific">Actinomyces ruminis</name>
    <dbReference type="NCBI Taxonomy" id="1937003"/>
    <lineage>
        <taxon>Bacteria</taxon>
        <taxon>Bacillati</taxon>
        <taxon>Actinomycetota</taxon>
        <taxon>Actinomycetes</taxon>
        <taxon>Actinomycetales</taxon>
        <taxon>Actinomycetaceae</taxon>
        <taxon>Actinomyces</taxon>
    </lineage>
</organism>
<comment type="caution">
    <text evidence="2">The sequence shown here is derived from an EMBL/GenBank/DDBJ whole genome shotgun (WGS) entry which is preliminary data.</text>
</comment>
<feature type="domain" description="Xylose isomerase-like TIM barrel" evidence="1">
    <location>
        <begin position="23"/>
        <end position="274"/>
    </location>
</feature>
<evidence type="ECO:0000313" key="2">
    <source>
        <dbReference type="EMBL" id="PHP51324.1"/>
    </source>
</evidence>
<dbReference type="PANTHER" id="PTHR12110:SF41">
    <property type="entry name" value="INOSOSE DEHYDRATASE"/>
    <property type="match status" value="1"/>
</dbReference>
<dbReference type="Proteomes" id="UP000194577">
    <property type="component" value="Unassembled WGS sequence"/>
</dbReference>
<evidence type="ECO:0000259" key="1">
    <source>
        <dbReference type="Pfam" id="PF01261"/>
    </source>
</evidence>
<keyword evidence="2" id="KW-0413">Isomerase</keyword>
<dbReference type="Pfam" id="PF01261">
    <property type="entry name" value="AP_endonuc_2"/>
    <property type="match status" value="1"/>
</dbReference>
<dbReference type="InterPro" id="IPR050312">
    <property type="entry name" value="IolE/XylAMocC-like"/>
</dbReference>
<protein>
    <submittedName>
        <fullName evidence="2">Sugar phosphate isomerase</fullName>
    </submittedName>
</protein>
<dbReference type="InterPro" id="IPR036237">
    <property type="entry name" value="Xyl_isomerase-like_sf"/>
</dbReference>
<name>A0ABX4M8A4_9ACTO</name>
<dbReference type="EMBL" id="MTPX02000085">
    <property type="protein sequence ID" value="PHP51324.1"/>
    <property type="molecule type" value="Genomic_DNA"/>
</dbReference>
<keyword evidence="3" id="KW-1185">Reference proteome</keyword>
<dbReference type="SUPFAM" id="SSF51658">
    <property type="entry name" value="Xylose isomerase-like"/>
    <property type="match status" value="1"/>
</dbReference>
<dbReference type="Gene3D" id="3.20.20.150">
    <property type="entry name" value="Divalent-metal-dependent TIM barrel enzymes"/>
    <property type="match status" value="1"/>
</dbReference>
<reference evidence="2 3" key="1">
    <citation type="submission" date="2017-10" db="EMBL/GenBank/DDBJ databases">
        <title>Draft genome sequence of cellulolytic Actinomyces sp CtC72 isolated from cattle rumen fluid.</title>
        <authorList>
            <person name="Joshi A.J."/>
            <person name="Vasudevan G."/>
            <person name="Lanjekar V.B."/>
            <person name="Hivarkar S."/>
            <person name="Engineer A."/>
            <person name="Pore S.D."/>
            <person name="Dhakephalkar P.K."/>
            <person name="Dagar S."/>
        </authorList>
    </citation>
    <scope>NUCLEOTIDE SEQUENCE [LARGE SCALE GENOMIC DNA]</scope>
    <source>
        <strain evidence="3">CtC72</strain>
    </source>
</reference>
<gene>
    <name evidence="2" type="ORF">BW737_015135</name>
</gene>
<proteinExistence type="predicted"/>
<sequence length="310" mass="35297">MTRTPQGLQPPQFNREYVDNYIKQLAALGFSGLDTMFYSVYQYAGLYGSMKAFEHRIQDLGLEKVTGVFRAWAQATRYAAPHVRQTHERIIEDCRQTMGQLEGLTGVENFIVMPSSTYYQVEPVTDDKIKTMAELWSRVGEIAEQHGMRLTCHLEFWGAIRTPEQIDTFFGYSDPRYVNFFCDTAQHAIAGVDPVELFRKYSARCSGFHFKDAHQVDRDDLYRTPPDPERQSPGVRRWFHEMGAGGGLVDFPGLMRAIVDTGWDGLLTVEHDEADMNDYGSSYAQATAVAKWYIDNVLAQAERAAREATK</sequence>
<dbReference type="GO" id="GO:0016853">
    <property type="term" value="F:isomerase activity"/>
    <property type="evidence" value="ECO:0007669"/>
    <property type="project" value="UniProtKB-KW"/>
</dbReference>
<dbReference type="PANTHER" id="PTHR12110">
    <property type="entry name" value="HYDROXYPYRUVATE ISOMERASE"/>
    <property type="match status" value="1"/>
</dbReference>
<evidence type="ECO:0000313" key="3">
    <source>
        <dbReference type="Proteomes" id="UP000194577"/>
    </source>
</evidence>
<dbReference type="InterPro" id="IPR013022">
    <property type="entry name" value="Xyl_isomerase-like_TIM-brl"/>
</dbReference>